<name>A0ABV9UXJ3_9ACTN</name>
<dbReference type="Pfam" id="PF00196">
    <property type="entry name" value="GerE"/>
    <property type="match status" value="1"/>
</dbReference>
<dbReference type="RefSeq" id="WP_344377930.1">
    <property type="nucleotide sequence ID" value="NZ_BAAASQ010000019.1"/>
</dbReference>
<dbReference type="SUPFAM" id="SSF46894">
    <property type="entry name" value="C-terminal effector domain of the bipartite response regulators"/>
    <property type="match status" value="1"/>
</dbReference>
<dbReference type="InterPro" id="IPR000792">
    <property type="entry name" value="Tscrpt_reg_LuxR_C"/>
</dbReference>
<dbReference type="InterPro" id="IPR011990">
    <property type="entry name" value="TPR-like_helical_dom_sf"/>
</dbReference>
<evidence type="ECO:0000256" key="2">
    <source>
        <dbReference type="ARBA" id="ARBA00022840"/>
    </source>
</evidence>
<proteinExistence type="predicted"/>
<organism evidence="4 5">
    <name type="scientific">Streptomyces mauvecolor</name>
    <dbReference type="NCBI Taxonomy" id="58345"/>
    <lineage>
        <taxon>Bacteria</taxon>
        <taxon>Bacillati</taxon>
        <taxon>Actinomycetota</taxon>
        <taxon>Actinomycetes</taxon>
        <taxon>Kitasatosporales</taxon>
        <taxon>Streptomycetaceae</taxon>
        <taxon>Streptomyces</taxon>
    </lineage>
</organism>
<comment type="caution">
    <text evidence="4">The sequence shown here is derived from an EMBL/GenBank/DDBJ whole genome shotgun (WGS) entry which is preliminary data.</text>
</comment>
<dbReference type="SMART" id="SM00421">
    <property type="entry name" value="HTH_LUXR"/>
    <property type="match status" value="1"/>
</dbReference>
<dbReference type="Gene3D" id="1.25.40.10">
    <property type="entry name" value="Tetratricopeptide repeat domain"/>
    <property type="match status" value="1"/>
</dbReference>
<evidence type="ECO:0000256" key="1">
    <source>
        <dbReference type="ARBA" id="ARBA00022741"/>
    </source>
</evidence>
<dbReference type="InterPro" id="IPR016032">
    <property type="entry name" value="Sig_transdc_resp-reg_C-effctor"/>
</dbReference>
<reference evidence="5" key="1">
    <citation type="journal article" date="2019" name="Int. J. Syst. Evol. Microbiol.">
        <title>The Global Catalogue of Microorganisms (GCM) 10K type strain sequencing project: providing services to taxonomists for standard genome sequencing and annotation.</title>
        <authorList>
            <consortium name="The Broad Institute Genomics Platform"/>
            <consortium name="The Broad Institute Genome Sequencing Center for Infectious Disease"/>
            <person name="Wu L."/>
            <person name="Ma J."/>
        </authorList>
    </citation>
    <scope>NUCLEOTIDE SEQUENCE [LARGE SCALE GENOMIC DNA]</scope>
    <source>
        <strain evidence="5">CCM 7224</strain>
    </source>
</reference>
<dbReference type="InterPro" id="IPR036388">
    <property type="entry name" value="WH-like_DNA-bd_sf"/>
</dbReference>
<dbReference type="EMBL" id="JBHSIZ010000045">
    <property type="protein sequence ID" value="MFC4961323.1"/>
    <property type="molecule type" value="Genomic_DNA"/>
</dbReference>
<dbReference type="Gene3D" id="1.10.10.10">
    <property type="entry name" value="Winged helix-like DNA-binding domain superfamily/Winged helix DNA-binding domain"/>
    <property type="match status" value="1"/>
</dbReference>
<dbReference type="Gene3D" id="3.40.50.300">
    <property type="entry name" value="P-loop containing nucleotide triphosphate hydrolases"/>
    <property type="match status" value="1"/>
</dbReference>
<dbReference type="InterPro" id="IPR041664">
    <property type="entry name" value="AAA_16"/>
</dbReference>
<dbReference type="Proteomes" id="UP001595834">
    <property type="component" value="Unassembled WGS sequence"/>
</dbReference>
<evidence type="ECO:0000313" key="4">
    <source>
        <dbReference type="EMBL" id="MFC4961323.1"/>
    </source>
</evidence>
<sequence>MRIVGRETECARLAEMLDAARAGHGRSVVLRGEPGIGKTALLDRLAENADGCTVVRATGVEFESELALASLSELIGPLFEVLRELPARYADVLMALVPQKIDDSAAPTVAGGGRHAIYAATLALLTAAAARRPLLCLIDDAHWIDDVSAAALLFTARRLLADPALIVFATRDVPEFDAPGIETLRLEGLNEQASLRLLARTANVPPLVGARLAALTMGNPLALLELPRVLPLESAAGLSELVEPLPTTKLLQRAFAASLVSMPTRQRQALLVCAAAGSAELEVVARALDALGIHLAALDEGTVSGLVQITGRTVTFRHPLIRSAVYAQAGPGERWQAHAALADACTSPKDADRRAWHLACASVGPDERIAAALVATADRARRHGGIVAQAAALERAAELTGEPVLRARRICAAVTIWSAAGALDHSEELLDQAEVLAGDNVSARIEVLGERAYHAVLRGRTGDVFDALVAEAAGAGPEDRLAAGRVLSLAMNAPLARWDVGATLDVCTKVMTLTAPDGHPNPSFPKGAVRLALAQVLAGQAAGADLARACVAVCERHVPNGACAELAEVLMYVEDYDVARRMIDHDVAAARAVGDIALLGYGLRRRAQLEIRVGRPLAAYSDALECAGLADVMAQPTTIAASRATLAMVSAVLGRADDCSAHAQEAMRLCPDDLETAARVRYAVGLAALAGGRIDDAVVELGRADMMLRAVVEPAVVPVAADLAEALVRAGRPDEARRVLDRLDAAVAATGRRGRRAAALRCRALLARGAGAGPLFDAALQAHRDVDEPLERARTLLCQGQWLRRSRRRQDAYQPLAASLEVFELAEAKLWAEQARHELTVLGLRTVPSAGRPDLGVLTPQEWRIAWAAAQGRTSREIAAEVLLSVRTVDYHLGNVYRKLGVSSRRALIRQLGGSAELPA</sequence>
<dbReference type="PROSITE" id="PS50043">
    <property type="entry name" value="HTH_LUXR_2"/>
    <property type="match status" value="1"/>
</dbReference>
<dbReference type="PRINTS" id="PR00038">
    <property type="entry name" value="HTHLUXR"/>
</dbReference>
<dbReference type="Pfam" id="PF13191">
    <property type="entry name" value="AAA_16"/>
    <property type="match status" value="1"/>
</dbReference>
<dbReference type="PANTHER" id="PTHR16305">
    <property type="entry name" value="TESTICULAR SOLUBLE ADENYLYL CYCLASE"/>
    <property type="match status" value="1"/>
</dbReference>
<protein>
    <submittedName>
        <fullName evidence="4">AAA family ATPase</fullName>
    </submittedName>
</protein>
<keyword evidence="1" id="KW-0547">Nucleotide-binding</keyword>
<gene>
    <name evidence="4" type="ORF">ACFPFX_34045</name>
</gene>
<dbReference type="CDD" id="cd06170">
    <property type="entry name" value="LuxR_C_like"/>
    <property type="match status" value="1"/>
</dbReference>
<dbReference type="SUPFAM" id="SSF52540">
    <property type="entry name" value="P-loop containing nucleoside triphosphate hydrolases"/>
    <property type="match status" value="1"/>
</dbReference>
<evidence type="ECO:0000259" key="3">
    <source>
        <dbReference type="PROSITE" id="PS50043"/>
    </source>
</evidence>
<dbReference type="PROSITE" id="PS00622">
    <property type="entry name" value="HTH_LUXR_1"/>
    <property type="match status" value="1"/>
</dbReference>
<accession>A0ABV9UXJ3</accession>
<dbReference type="SUPFAM" id="SSF48452">
    <property type="entry name" value="TPR-like"/>
    <property type="match status" value="1"/>
</dbReference>
<dbReference type="PANTHER" id="PTHR16305:SF35">
    <property type="entry name" value="TRANSCRIPTIONAL ACTIVATOR DOMAIN"/>
    <property type="match status" value="1"/>
</dbReference>
<evidence type="ECO:0000313" key="5">
    <source>
        <dbReference type="Proteomes" id="UP001595834"/>
    </source>
</evidence>
<feature type="domain" description="HTH luxR-type" evidence="3">
    <location>
        <begin position="851"/>
        <end position="916"/>
    </location>
</feature>
<dbReference type="InterPro" id="IPR027417">
    <property type="entry name" value="P-loop_NTPase"/>
</dbReference>
<keyword evidence="5" id="KW-1185">Reference proteome</keyword>
<keyword evidence="2" id="KW-0067">ATP-binding</keyword>